<dbReference type="InterPro" id="IPR018765">
    <property type="entry name" value="DUF2341"/>
</dbReference>
<dbReference type="AlphaFoldDB" id="A0A916IQK1"/>
<dbReference type="RefSeq" id="WP_211945261.1">
    <property type="nucleotide sequence ID" value="NZ_CAJPUY010000001.1"/>
</dbReference>
<keyword evidence="3" id="KW-1185">Reference proteome</keyword>
<accession>A0A916IQK1</accession>
<dbReference type="InterPro" id="IPR013320">
    <property type="entry name" value="ConA-like_dom_sf"/>
</dbReference>
<protein>
    <recommendedName>
        <fullName evidence="1">DUF2341 domain-containing protein</fullName>
    </recommendedName>
</protein>
<name>A0A916IQK1_9BURK</name>
<dbReference type="EMBL" id="CAJPUY010000001">
    <property type="protein sequence ID" value="CAG2126927.1"/>
    <property type="molecule type" value="Genomic_DNA"/>
</dbReference>
<reference evidence="2" key="1">
    <citation type="submission" date="2021-03" db="EMBL/GenBank/DDBJ databases">
        <authorList>
            <person name="Peeters C."/>
        </authorList>
    </citation>
    <scope>NUCLEOTIDE SEQUENCE</scope>
    <source>
        <strain evidence="2">LMG 31506</strain>
    </source>
</reference>
<dbReference type="Pfam" id="PF13385">
    <property type="entry name" value="Laminin_G_3"/>
    <property type="match status" value="2"/>
</dbReference>
<gene>
    <name evidence="2" type="ORF">LMG31506_00242</name>
</gene>
<proteinExistence type="predicted"/>
<feature type="domain" description="DUF2341" evidence="1">
    <location>
        <begin position="643"/>
        <end position="725"/>
    </location>
</feature>
<evidence type="ECO:0000259" key="1">
    <source>
        <dbReference type="Pfam" id="PF10102"/>
    </source>
</evidence>
<comment type="caution">
    <text evidence="2">The sequence shown here is derived from an EMBL/GenBank/DDBJ whole genome shotgun (WGS) entry which is preliminary data.</text>
</comment>
<dbReference type="Gene3D" id="2.60.120.200">
    <property type="match status" value="2"/>
</dbReference>
<evidence type="ECO:0000313" key="2">
    <source>
        <dbReference type="EMBL" id="CAG2126927.1"/>
    </source>
</evidence>
<organism evidence="2 3">
    <name type="scientific">Cupriavidus yeoncheonensis</name>
    <dbReference type="NCBI Taxonomy" id="1462994"/>
    <lineage>
        <taxon>Bacteria</taxon>
        <taxon>Pseudomonadati</taxon>
        <taxon>Pseudomonadota</taxon>
        <taxon>Betaproteobacteria</taxon>
        <taxon>Burkholderiales</taxon>
        <taxon>Burkholderiaceae</taxon>
        <taxon>Cupriavidus</taxon>
    </lineage>
</organism>
<dbReference type="Proteomes" id="UP000672934">
    <property type="component" value="Unassembled WGS sequence"/>
</dbReference>
<dbReference type="Pfam" id="PF10102">
    <property type="entry name" value="DUF2341"/>
    <property type="match status" value="1"/>
</dbReference>
<evidence type="ECO:0000313" key="3">
    <source>
        <dbReference type="Proteomes" id="UP000672934"/>
    </source>
</evidence>
<sequence length="911" mass="95694">MDLNQDSIAALLHFDGTNGSTTITDLSRGGLGGLCMGTAAISTVQSKFGGSSLKTGSANGNYLKIGAGKGLDFGSGDLTVESWVWPVSQGTDYGAIFGRWDDATPANQDWLVWRAANGAVNVSVNGAQVLTGAAGDLPTGAFVHVALTRAGTALQIWVGGVAKGSGAISGAINCAQAQFNTLGQSNFTAGSTFLEAYYDDFRATVGVARYTAGFTPPAAAFQDYVDVILLMHAENTQDSSRYRRGATLGATASISAVQKKFGSSAFLFNGTTTSNVTIPHDSSLDMLTGDFTVEHWVYLLGTTSGGRIVDKDGRANTSYPQYCTYEAGGKLGAMVGSGNSTTYLQNLNAGTISIPLNQWVHLAFTRQGTTLRTFVGGVLDQTVTQTGSPTSGGQPLWLGGEFGQVASQFLNGYLDEVLITKGEAKYTTNFTPPTSPASDSVSAARTYSSVSKLYGYTKLPSTPVLGLGTTKLHKGVMGQSDQTWGGRGRIAGQTTVNTTPTPERVRLVEEGGGVVQTTWSDAGGNYVFDNVNENFKYHVIGRDYTKTYNAVVQDNITPVIMPSLAYPSEAIGKYRRKITIPRTVGLGANHAVLLRVGESLITTNPTNGYATQTALMADIMLPLKTFPTASAGASITGKGTFTADINFTTLSGTMLPYWLERVTGTAPNRVAHYWVNLGSQNLDSADAAFYVIYNGATPQTSNTGNAVFPLLFDDFLVTTVDTAKWVGSPNLTNVSASNDVLQVGTGSYREVRSIATFDQGYEVFGFFGNTLMGGGWPYTNSVGQFVGNFGFAGGTQASPQPYGTFVNTGTNTGATFFIGYGDSPLGGGLFYTPRQAATSSRVVVQRGADGNIVGWLNDTLVGSRSGVPAGAVAVCATRAPDAATAYLDYIAVRRFVAGAPAMIIGYEEIAP</sequence>
<dbReference type="SUPFAM" id="SSF49899">
    <property type="entry name" value="Concanavalin A-like lectins/glucanases"/>
    <property type="match status" value="2"/>
</dbReference>